<evidence type="ECO:0000256" key="1">
    <source>
        <dbReference type="ARBA" id="ARBA00006187"/>
    </source>
</evidence>
<dbReference type="Proteomes" id="UP000075714">
    <property type="component" value="Unassembled WGS sequence"/>
</dbReference>
<dbReference type="PANTHER" id="PTHR19321">
    <property type="entry name" value="PROTEIN REGULATOR OF CYTOKINESIS 1 PRC1-RELATED"/>
    <property type="match status" value="1"/>
</dbReference>
<dbReference type="GO" id="GO:0000226">
    <property type="term" value="P:microtubule cytoskeleton organization"/>
    <property type="evidence" value="ECO:0007669"/>
    <property type="project" value="InterPro"/>
</dbReference>
<dbReference type="EMBL" id="LSYV01000816">
    <property type="protein sequence ID" value="KXZ41090.1"/>
    <property type="molecule type" value="Genomic_DNA"/>
</dbReference>
<proteinExistence type="inferred from homology"/>
<dbReference type="GO" id="GO:0005737">
    <property type="term" value="C:cytoplasm"/>
    <property type="evidence" value="ECO:0007669"/>
    <property type="project" value="TreeGrafter"/>
</dbReference>
<feature type="compositionally biased region" description="Low complexity" evidence="3">
    <location>
        <begin position="482"/>
        <end position="495"/>
    </location>
</feature>
<dbReference type="AlphaFoldDB" id="A0A150FVN5"/>
<dbReference type="STRING" id="33097.A0A150FVN5"/>
<keyword evidence="5" id="KW-1185">Reference proteome</keyword>
<feature type="region of interest" description="Disordered" evidence="3">
    <location>
        <begin position="691"/>
        <end position="746"/>
    </location>
</feature>
<dbReference type="GO" id="GO:0005819">
    <property type="term" value="C:spindle"/>
    <property type="evidence" value="ECO:0007669"/>
    <property type="project" value="TreeGrafter"/>
</dbReference>
<feature type="compositionally biased region" description="Basic and acidic residues" evidence="3">
    <location>
        <begin position="697"/>
        <end position="706"/>
    </location>
</feature>
<protein>
    <submittedName>
        <fullName evidence="4">Uncharacterized protein</fullName>
    </submittedName>
</protein>
<evidence type="ECO:0000256" key="2">
    <source>
        <dbReference type="SAM" id="Coils"/>
    </source>
</evidence>
<feature type="region of interest" description="Disordered" evidence="3">
    <location>
        <begin position="85"/>
        <end position="105"/>
    </location>
</feature>
<dbReference type="PANTHER" id="PTHR19321:SF41">
    <property type="entry name" value="FASCETTO-RELATED"/>
    <property type="match status" value="1"/>
</dbReference>
<organism evidence="4 5">
    <name type="scientific">Gonium pectorale</name>
    <name type="common">Green alga</name>
    <dbReference type="NCBI Taxonomy" id="33097"/>
    <lineage>
        <taxon>Eukaryota</taxon>
        <taxon>Viridiplantae</taxon>
        <taxon>Chlorophyta</taxon>
        <taxon>core chlorophytes</taxon>
        <taxon>Chlorophyceae</taxon>
        <taxon>CS clade</taxon>
        <taxon>Chlamydomonadales</taxon>
        <taxon>Volvocaceae</taxon>
        <taxon>Gonium</taxon>
    </lineage>
</organism>
<evidence type="ECO:0000313" key="5">
    <source>
        <dbReference type="Proteomes" id="UP000075714"/>
    </source>
</evidence>
<feature type="coiled-coil region" evidence="2">
    <location>
        <begin position="249"/>
        <end position="279"/>
    </location>
</feature>
<evidence type="ECO:0000256" key="3">
    <source>
        <dbReference type="SAM" id="MobiDB-lite"/>
    </source>
</evidence>
<reference evidence="5" key="1">
    <citation type="journal article" date="2016" name="Nat. Commun.">
        <title>The Gonium pectorale genome demonstrates co-option of cell cycle regulation during the evolution of multicellularity.</title>
        <authorList>
            <person name="Hanschen E.R."/>
            <person name="Marriage T.N."/>
            <person name="Ferris P.J."/>
            <person name="Hamaji T."/>
            <person name="Toyoda A."/>
            <person name="Fujiyama A."/>
            <person name="Neme R."/>
            <person name="Noguchi H."/>
            <person name="Minakuchi Y."/>
            <person name="Suzuki M."/>
            <person name="Kawai-Toyooka H."/>
            <person name="Smith D.R."/>
            <person name="Sparks H."/>
            <person name="Anderson J."/>
            <person name="Bakaric R."/>
            <person name="Luria V."/>
            <person name="Karger A."/>
            <person name="Kirschner M.W."/>
            <person name="Durand P.M."/>
            <person name="Michod R.E."/>
            <person name="Nozaki H."/>
            <person name="Olson B.J."/>
        </authorList>
    </citation>
    <scope>NUCLEOTIDE SEQUENCE [LARGE SCALE GENOMIC DNA]</scope>
    <source>
        <strain evidence="5">NIES-2863</strain>
    </source>
</reference>
<feature type="region of interest" description="Disordered" evidence="3">
    <location>
        <begin position="444"/>
        <end position="532"/>
    </location>
</feature>
<dbReference type="Gene3D" id="1.20.58.1520">
    <property type="match status" value="1"/>
</dbReference>
<feature type="compositionally biased region" description="Low complexity" evidence="3">
    <location>
        <begin position="449"/>
        <end position="470"/>
    </location>
</feature>
<feature type="coiled-coil region" evidence="2">
    <location>
        <begin position="176"/>
        <end position="203"/>
    </location>
</feature>
<evidence type="ECO:0000313" key="4">
    <source>
        <dbReference type="EMBL" id="KXZ41090.1"/>
    </source>
</evidence>
<comment type="similarity">
    <text evidence="1">Belongs to the MAP65/ASE1 family.</text>
</comment>
<gene>
    <name evidence="4" type="ORF">GPECTOR_820g49</name>
</gene>
<comment type="caution">
    <text evidence="4">The sequence shown here is derived from an EMBL/GenBank/DDBJ whole genome shotgun (WGS) entry which is preliminary data.</text>
</comment>
<keyword evidence="2" id="KW-0175">Coiled coil</keyword>
<accession>A0A150FVN5</accession>
<feature type="compositionally biased region" description="Polar residues" evidence="3">
    <location>
        <begin position="707"/>
        <end position="722"/>
    </location>
</feature>
<dbReference type="InterPro" id="IPR007145">
    <property type="entry name" value="MAP65_Ase1_PRC1"/>
</dbReference>
<sequence length="746" mass="78813">MSQSSVAEEAEAHVESYGSFLKACSGKLLSVWKQVGKSQDECRSTILLTASQALAVWEAAVEKAVAERESIKALIQQHSSEIANIKSQLDDGAQTAEPEPSMREGEGTLLRKLEALKGTLELWRAKRASRLQVYEGLMEVHTSLKRQLGIRHTPADDMDITTGALEYLQMENDKLQEDKNRRLARAEQELDTLRAICRELGEDGAAAAAEVHPALSSLSAEKESAEVLGSIYKLTGGAGLGGPTGGQDLDLSEATFDKLAAKIRQMEQLKHEREAQSRDLLSMLGGLWDALNIPEDAPERGMVQKMLSADRPQRLHRRTLEKCLAEIKRLEGCKALAMRELALSKARELEQLCISTRISPPLTGPLLAELDKPGQGRDASRNLQRATKASKLRERLGPMLKELLAALEKWELEEGEPFLYDEQVLQETHLKAVEAELEHIALEKQPRVKASSTAGTAGAAASAAPSTASKPPNPGAAGTAKPTSSQSAPRPSSAAGGHGTTGISRPALSASTERPLFTPRRPGDNPGASNAAASRRLSLAAPMPPPPASARDGTVFRGSAGSVKAMSRMMMMRSTDFGSAGGNSLRSSAAVAEAREAGKARSAAAAAAAAVAAATPPPVATPARSTTAVVVTPGAVGPSPCGSSIKNSAQDLFRRYLGDTCTDSARETPTKTPGSVADSPVANVKLSLSSVDDENGDDVHLAKCDTPKSTATSRVLQPSNAVTERPVGGSLVGPGAKPTRIPRIRA</sequence>
<dbReference type="OrthoDB" id="642895at2759"/>
<name>A0A150FVN5_GONPE</name>
<dbReference type="GO" id="GO:0008017">
    <property type="term" value="F:microtubule binding"/>
    <property type="evidence" value="ECO:0007669"/>
    <property type="project" value="InterPro"/>
</dbReference>
<dbReference type="Pfam" id="PF03999">
    <property type="entry name" value="MAP65_ASE1"/>
    <property type="match status" value="1"/>
</dbReference>